<dbReference type="Pfam" id="PF09826">
    <property type="entry name" value="Beta_propel"/>
    <property type="match status" value="1"/>
</dbReference>
<keyword evidence="3" id="KW-1185">Reference proteome</keyword>
<dbReference type="PROSITE" id="PS51257">
    <property type="entry name" value="PROKAR_LIPOPROTEIN"/>
    <property type="match status" value="1"/>
</dbReference>
<evidence type="ECO:0000256" key="1">
    <source>
        <dbReference type="SAM" id="SignalP"/>
    </source>
</evidence>
<accession>A0A419RSN7</accession>
<sequence length="644" mass="70431">MSIARLLAVGLISSALVSCAVAEAQNSISRPRSEVGLYNFDDSESFEVFARRMQGLQREGRERGDGTIVVTGAMAESAAPPAPAPPPAAMAMEVSADASAPEQITNTQEAGVDEGAIVKDAGEYLVILRRGRIFTVRHGDSSLEPIDAANAFPPDAESPGDTWYDEMLVRGDQVIVVGYSYGDFGTEINRFRLGRDGSLTYRDTHYLRSGDYYSSSNYASRMIGDELIFYAPVYLNWSNWRSTMPALRRGGPDGEVVDLVDPNDIYVTERARRGKHVLPVAHAVTRCDLSVRELDCDATAVLGSWSRVFYVSPQAVYLWAGALDYSDEDNDGQLYRMPLDGSRPGAVPVNGSPIDQFSFTEDRQDNVLRVVLRGDDRGAGMWGSEFSSGDVGLLTVPLGAFTDGSEHLPRRALRELPSVDGWRFHNRFVGDYLLYAAASYGNEDEASFMYAAPVDGRPAQRLDLEHGVTRFDIMGADAVAIGPARDNALGFSSVSLGQSARVEDVYLLPRASEGEQRSQAFFYRPDPGSPGGLSGTLGLPVSRVRHGTGGEFLGNAAAIFFLRRDEREFAPAGQLVSREKSGVDDNCIASCVDWYGNARPIFLRDRIFALMGYEIVEGEMVNGGIREVRRARFNPPVRRASRED</sequence>
<dbReference type="RefSeq" id="WP_120047804.1">
    <property type="nucleotide sequence ID" value="NZ_RAHX01000001.1"/>
</dbReference>
<dbReference type="AlphaFoldDB" id="A0A419RSN7"/>
<evidence type="ECO:0000313" key="2">
    <source>
        <dbReference type="EMBL" id="RJY08790.1"/>
    </source>
</evidence>
<protein>
    <submittedName>
        <fullName evidence="2">Uncharacterized protein</fullName>
    </submittedName>
</protein>
<dbReference type="InterPro" id="IPR019198">
    <property type="entry name" value="Beta_propeller_containing"/>
</dbReference>
<comment type="caution">
    <text evidence="2">The sequence shown here is derived from an EMBL/GenBank/DDBJ whole genome shotgun (WGS) entry which is preliminary data.</text>
</comment>
<name>A0A419RSN7_9SPHN</name>
<dbReference type="EMBL" id="RAHX01000001">
    <property type="protein sequence ID" value="RJY08790.1"/>
    <property type="molecule type" value="Genomic_DNA"/>
</dbReference>
<feature type="signal peptide" evidence="1">
    <location>
        <begin position="1"/>
        <end position="22"/>
    </location>
</feature>
<dbReference type="OrthoDB" id="7439267at2"/>
<keyword evidence="1" id="KW-0732">Signal</keyword>
<dbReference type="Proteomes" id="UP000285232">
    <property type="component" value="Unassembled WGS sequence"/>
</dbReference>
<feature type="chain" id="PRO_5019374113" evidence="1">
    <location>
        <begin position="23"/>
        <end position="644"/>
    </location>
</feature>
<organism evidence="2 3">
    <name type="scientific">Aurantiacibacter aquimixticola</name>
    <dbReference type="NCBI Taxonomy" id="1958945"/>
    <lineage>
        <taxon>Bacteria</taxon>
        <taxon>Pseudomonadati</taxon>
        <taxon>Pseudomonadota</taxon>
        <taxon>Alphaproteobacteria</taxon>
        <taxon>Sphingomonadales</taxon>
        <taxon>Erythrobacteraceae</taxon>
        <taxon>Aurantiacibacter</taxon>
    </lineage>
</organism>
<reference evidence="2 3" key="1">
    <citation type="journal article" date="2017" name="Int. J. Syst. Evol. Microbiol.">
        <title>Erythrobacter aquimixticola sp. nov., isolated from the junction between the ocean and a freshwater spring.</title>
        <authorList>
            <person name="Park S."/>
            <person name="Jung Y.T."/>
            <person name="Choi S.J."/>
            <person name="Yoon J.H."/>
        </authorList>
    </citation>
    <scope>NUCLEOTIDE SEQUENCE [LARGE SCALE GENOMIC DNA]</scope>
    <source>
        <strain evidence="2 3">JSSK-14</strain>
    </source>
</reference>
<gene>
    <name evidence="2" type="ORF">D6201_04920</name>
</gene>
<evidence type="ECO:0000313" key="3">
    <source>
        <dbReference type="Proteomes" id="UP000285232"/>
    </source>
</evidence>
<proteinExistence type="predicted"/>